<sequence length="92" mass="10325">MKSYDQVIQDQAEQIARIWPRLAAVPLSSNDFGELPNAQNLYEAYQEHVQAEQANFADLLEILRVTSEGLENSAKNYESQDVHIEASFGGGR</sequence>
<protein>
    <recommendedName>
        <fullName evidence="3">PE domain-containing protein</fullName>
    </recommendedName>
</protein>
<dbReference type="RefSeq" id="WP_311701259.1">
    <property type="nucleotide sequence ID" value="NZ_JAVREY010000134.1"/>
</dbReference>
<gene>
    <name evidence="1" type="ORF">RM764_44115</name>
</gene>
<dbReference type="EMBL" id="JAVREY010000134">
    <property type="protein sequence ID" value="MDT0469841.1"/>
    <property type="molecule type" value="Genomic_DNA"/>
</dbReference>
<evidence type="ECO:0008006" key="3">
    <source>
        <dbReference type="Google" id="ProtNLM"/>
    </source>
</evidence>
<evidence type="ECO:0000313" key="2">
    <source>
        <dbReference type="Proteomes" id="UP001183809"/>
    </source>
</evidence>
<evidence type="ECO:0000313" key="1">
    <source>
        <dbReference type="EMBL" id="MDT0469841.1"/>
    </source>
</evidence>
<organism evidence="1 2">
    <name type="scientific">Streptomyces gibsoniae</name>
    <dbReference type="NCBI Taxonomy" id="3075529"/>
    <lineage>
        <taxon>Bacteria</taxon>
        <taxon>Bacillati</taxon>
        <taxon>Actinomycetota</taxon>
        <taxon>Actinomycetes</taxon>
        <taxon>Kitasatosporales</taxon>
        <taxon>Streptomycetaceae</taxon>
        <taxon>Streptomyces</taxon>
    </lineage>
</organism>
<accession>A0ABU2U9E4</accession>
<proteinExistence type="predicted"/>
<name>A0ABU2U9E4_9ACTN</name>
<comment type="caution">
    <text evidence="1">The sequence shown here is derived from an EMBL/GenBank/DDBJ whole genome shotgun (WGS) entry which is preliminary data.</text>
</comment>
<reference evidence="2" key="1">
    <citation type="submission" date="2023-07" db="EMBL/GenBank/DDBJ databases">
        <title>30 novel species of actinomycetes from the DSMZ collection.</title>
        <authorList>
            <person name="Nouioui I."/>
        </authorList>
    </citation>
    <scope>NUCLEOTIDE SEQUENCE [LARGE SCALE GENOMIC DNA]</scope>
    <source>
        <strain evidence="2">DSM 41699</strain>
    </source>
</reference>
<dbReference type="Proteomes" id="UP001183809">
    <property type="component" value="Unassembled WGS sequence"/>
</dbReference>
<keyword evidence="2" id="KW-1185">Reference proteome</keyword>